<dbReference type="GO" id="GO:0005783">
    <property type="term" value="C:endoplasmic reticulum"/>
    <property type="evidence" value="ECO:0007669"/>
    <property type="project" value="UniProtKB-SubCell"/>
</dbReference>
<evidence type="ECO:0000256" key="1">
    <source>
        <dbReference type="ARBA" id="ARBA00004240"/>
    </source>
</evidence>
<reference evidence="12 14" key="1">
    <citation type="submission" date="2016-02" db="EMBL/GenBank/DDBJ databases">
        <authorList>
            <consortium name="Pathogen Informatics"/>
        </authorList>
    </citation>
    <scope>NUCLEOTIDE SEQUENCE [LARGE SCALE GENOMIC DNA]</scope>
    <source>
        <strain evidence="12 14">K173</strain>
        <strain evidence="13 15">NK65e</strain>
    </source>
</reference>
<dbReference type="Pfam" id="PF04099">
    <property type="entry name" value="Sybindin"/>
    <property type="match status" value="1"/>
</dbReference>
<keyword evidence="3" id="KW-0813">Transport</keyword>
<evidence type="ECO:0000256" key="5">
    <source>
        <dbReference type="ARBA" id="ARBA00022892"/>
    </source>
</evidence>
<protein>
    <recommendedName>
        <fullName evidence="7">DNA-directed primase/polymerase protein</fullName>
        <ecNumber evidence="9">2.7.7.102</ecNumber>
    </recommendedName>
</protein>
<dbReference type="EMBL" id="LT614636">
    <property type="protein sequence ID" value="SCN26479.1"/>
    <property type="molecule type" value="Genomic_DNA"/>
</dbReference>
<dbReference type="GO" id="GO:0005794">
    <property type="term" value="C:Golgi apparatus"/>
    <property type="evidence" value="ECO:0007669"/>
    <property type="project" value="UniProtKB-SubCell"/>
</dbReference>
<dbReference type="PANTHER" id="PTHR31399:SF0">
    <property type="entry name" value="DNA-DIRECTED PRIMASE_POLYMERASE PROTEIN"/>
    <property type="match status" value="1"/>
</dbReference>
<evidence type="ECO:0000256" key="3">
    <source>
        <dbReference type="ARBA" id="ARBA00022448"/>
    </source>
</evidence>
<evidence type="ECO:0000313" key="15">
    <source>
        <dbReference type="Proteomes" id="UP000220214"/>
    </source>
</evidence>
<evidence type="ECO:0000313" key="14">
    <source>
        <dbReference type="Proteomes" id="UP000069549"/>
    </source>
</evidence>
<dbReference type="Gene3D" id="3.30.450.70">
    <property type="match status" value="1"/>
</dbReference>
<name>A0A113RWU3_PLABE</name>
<evidence type="ECO:0000256" key="2">
    <source>
        <dbReference type="ARBA" id="ARBA00004555"/>
    </source>
</evidence>
<evidence type="ECO:0000256" key="10">
    <source>
        <dbReference type="ARBA" id="ARBA00047303"/>
    </source>
</evidence>
<dbReference type="InterPro" id="IPR044917">
    <property type="entry name" value="PRIMPOL"/>
</dbReference>
<comment type="catalytic activity">
    <reaction evidence="8">
        <text>ssDNA + n NTP = ssDNA/pppN(pN)n-1 hybrid + (n-1) diphosphate.</text>
        <dbReference type="EC" id="2.7.7.102"/>
    </reaction>
</comment>
<comment type="catalytic activity">
    <reaction evidence="10">
        <text>DNA(n) + a 2'-deoxyribonucleoside 5'-triphosphate = DNA(n+1) + diphosphate</text>
        <dbReference type="Rhea" id="RHEA:22508"/>
        <dbReference type="Rhea" id="RHEA-COMP:17339"/>
        <dbReference type="Rhea" id="RHEA-COMP:17340"/>
        <dbReference type="ChEBI" id="CHEBI:33019"/>
        <dbReference type="ChEBI" id="CHEBI:61560"/>
        <dbReference type="ChEBI" id="CHEBI:173112"/>
        <dbReference type="EC" id="2.7.7.7"/>
    </reaction>
    <physiologicalReaction direction="left-to-right" evidence="10">
        <dbReference type="Rhea" id="RHEA:22509"/>
    </physiologicalReaction>
</comment>
<dbReference type="GO" id="GO:0003682">
    <property type="term" value="F:chromatin binding"/>
    <property type="evidence" value="ECO:0007669"/>
    <property type="project" value="TreeGrafter"/>
</dbReference>
<dbReference type="Pfam" id="PF03121">
    <property type="entry name" value="Herpes_UL52"/>
    <property type="match status" value="1"/>
</dbReference>
<accession>A0A113RWU3</accession>
<feature type="region of interest" description="Disordered" evidence="11">
    <location>
        <begin position="964"/>
        <end position="991"/>
    </location>
</feature>
<dbReference type="SUPFAM" id="SSF64356">
    <property type="entry name" value="SNARE-like"/>
    <property type="match status" value="1"/>
</dbReference>
<dbReference type="Proteomes" id="UP000220214">
    <property type="component" value="Chromosome 10"/>
</dbReference>
<sequence length="1144" mass="137527">MLNEKSTDVSENSRDYHFYIFYKNQPIFNTRLKNNDQEKNKFASKNLGRENKESRNETEKLLLGSIYAINYLCFNIQPNKKLKNLYKLMDNATKNINVNTKTHEQNLLNTQNNLHVGNFNSFNTPLYKLHYFETLTAYKFVLITHKDMANLSNFLKDIYKTIFLDFIILNPLYQVGDEIRDKIFDDKIKERIRSLFLPCLLSSDTIPKCLCYNHTLTTTMVIDAETFYGKRKNKNQVSLYLNVEKYAILKKIKKFNDNDTSNTIKKKIFYKQQDALNYYKKVTENEQNGHGGIVPQLPDHRNRNLSIYKKKNIIVYTEELENAKRCFIIDNFYEFLKFYSFYTLTLSEIYYKDTYTQSSNSYPSNGIDDDKNKDMNLYELIISNEKRWLYFDIEYDNIGEYKNKDIVLFIFLIELCLFIYNYFNIKICLNDILILDSSTNNKISFHIIVKNIHVLNWDYNEYLINYARFFLNKISGNSDSFYKDFKNEQYKKKEKQTDDEEIKNIYLLFDSENSMKYFVDLFINYIHQTIAECEHIYSINFLTLFINKNKQYIIDDQEKIKSLNFEKNNLNKTSKFYGKIEDINSINDFSEISDVLFAIQHGKPLTENKTEFENSKKKIKEEKKLDNEHNQIKKELHIYFSLYCDSIEDVVNYYINDLSNNISNHHKKKYIILLYAQKKNENIENCKKEKNYIYNDINNNENWDVNSQKENITNNYDDLTTTFEIEKNDLFSHLNNHENELNFNHTDETSKGDKVLLKCIIDNSVYSKNRNFRMIFSSKKNKNNKLLLSQFNVKHYEKKDINKLILKSLVTFYKKSDIYNKISEKNIFKYEHTEKEFRDNIYGLNNTSEENLHLLIDKHLHINDFIGIKIKNTSFTKQKQIKNLNAHKIISLNSVKDNKHVNNILKIIFFWNFNLYTNFKKNKIYTTKFRSEITKDYFYKIIHIYNNINYDTFKLEPEYAHSNITDHNGKGQKSNQFDKNDGNTNRNNNRHDFIDEYENTYETYRMKNIYTQNVNQIKEHAEKTTKNNLSQKINQQNINIKKFNDSFFLKNEEFFTYLLNQYTNFLNKQNSDNVYSLIQYFISSISYNDEEYILNFKDNKYCKNIDRSHKSNHIYIIYNYNKNIFVQKCYDSECSHFFSDIYYF</sequence>
<proteinExistence type="predicted"/>
<comment type="subcellular location">
    <subcellularLocation>
        <location evidence="1">Endoplasmic reticulum</location>
    </subcellularLocation>
    <subcellularLocation>
        <location evidence="2">Golgi apparatus</location>
    </subcellularLocation>
</comment>
<dbReference type="GO" id="GO:0031297">
    <property type="term" value="P:replication fork processing"/>
    <property type="evidence" value="ECO:0007669"/>
    <property type="project" value="TreeGrafter"/>
</dbReference>
<feature type="compositionally biased region" description="Polar residues" evidence="11">
    <location>
        <begin position="964"/>
        <end position="975"/>
    </location>
</feature>
<dbReference type="GO" id="GO:0030008">
    <property type="term" value="C:TRAPP complex"/>
    <property type="evidence" value="ECO:0007669"/>
    <property type="project" value="InterPro"/>
</dbReference>
<dbReference type="GO" id="GO:0016192">
    <property type="term" value="P:vesicle-mediated transport"/>
    <property type="evidence" value="ECO:0007669"/>
    <property type="project" value="UniProtKB-KW"/>
</dbReference>
<keyword evidence="6" id="KW-0333">Golgi apparatus</keyword>
<evidence type="ECO:0000256" key="6">
    <source>
        <dbReference type="ARBA" id="ARBA00023034"/>
    </source>
</evidence>
<evidence type="ECO:0000256" key="8">
    <source>
        <dbReference type="ARBA" id="ARBA00044677"/>
    </source>
</evidence>
<dbReference type="GO" id="GO:0006264">
    <property type="term" value="P:mitochondrial DNA replication"/>
    <property type="evidence" value="ECO:0007669"/>
    <property type="project" value="TreeGrafter"/>
</dbReference>
<dbReference type="Proteomes" id="UP000069549">
    <property type="component" value="Chromosome 10"/>
</dbReference>
<evidence type="ECO:0000313" key="13">
    <source>
        <dbReference type="EMBL" id="SCN26479.1"/>
    </source>
</evidence>
<dbReference type="AlphaFoldDB" id="A0A113RWU3"/>
<dbReference type="GO" id="GO:0005759">
    <property type="term" value="C:mitochondrial matrix"/>
    <property type="evidence" value="ECO:0007669"/>
    <property type="project" value="TreeGrafter"/>
</dbReference>
<keyword evidence="4" id="KW-0256">Endoplasmic reticulum</keyword>
<evidence type="ECO:0000256" key="7">
    <source>
        <dbReference type="ARBA" id="ARBA00026139"/>
    </source>
</evidence>
<evidence type="ECO:0000313" key="12">
    <source>
        <dbReference type="EMBL" id="CXI56567.1"/>
    </source>
</evidence>
<dbReference type="GO" id="GO:0003887">
    <property type="term" value="F:DNA-directed DNA polymerase activity"/>
    <property type="evidence" value="ECO:0007669"/>
    <property type="project" value="UniProtKB-EC"/>
</dbReference>
<evidence type="ECO:0000256" key="9">
    <source>
        <dbReference type="ARBA" id="ARBA00044768"/>
    </source>
</evidence>
<dbReference type="VEuPathDB" id="PlasmoDB:PBANKA_1037000"/>
<dbReference type="GO" id="GO:0005634">
    <property type="term" value="C:nucleus"/>
    <property type="evidence" value="ECO:0007669"/>
    <property type="project" value="TreeGrafter"/>
</dbReference>
<dbReference type="InterPro" id="IPR007233">
    <property type="entry name" value="TRAPPC"/>
</dbReference>
<dbReference type="EMBL" id="LT160030">
    <property type="protein sequence ID" value="CXI56567.1"/>
    <property type="molecule type" value="Genomic_DNA"/>
</dbReference>
<dbReference type="GO" id="GO:0042276">
    <property type="term" value="P:error-prone translesion synthesis"/>
    <property type="evidence" value="ECO:0007669"/>
    <property type="project" value="InterPro"/>
</dbReference>
<gene>
    <name evidence="12" type="ORF">PBK173_000262100</name>
    <name evidence="13" type="ORF">PBNK65E_000254900</name>
</gene>
<evidence type="ECO:0000256" key="11">
    <source>
        <dbReference type="SAM" id="MobiDB-lite"/>
    </source>
</evidence>
<dbReference type="InterPro" id="IPR011012">
    <property type="entry name" value="Longin-like_dom_sf"/>
</dbReference>
<dbReference type="SMART" id="SM01399">
    <property type="entry name" value="Sybindin"/>
    <property type="match status" value="1"/>
</dbReference>
<dbReference type="EC" id="2.7.7.102" evidence="9"/>
<organism evidence="12 14">
    <name type="scientific">Plasmodium berghei</name>
    <dbReference type="NCBI Taxonomy" id="5821"/>
    <lineage>
        <taxon>Eukaryota</taxon>
        <taxon>Sar</taxon>
        <taxon>Alveolata</taxon>
        <taxon>Apicomplexa</taxon>
        <taxon>Aconoidasida</taxon>
        <taxon>Haemosporida</taxon>
        <taxon>Plasmodiidae</taxon>
        <taxon>Plasmodium</taxon>
        <taxon>Plasmodium (Vinckeia)</taxon>
    </lineage>
</organism>
<dbReference type="PANTHER" id="PTHR31399">
    <property type="entry name" value="DNA-DIRECTED PRIMASE / POLYMERASE PROTEIN"/>
    <property type="match status" value="1"/>
</dbReference>
<evidence type="ECO:0000256" key="4">
    <source>
        <dbReference type="ARBA" id="ARBA00022824"/>
    </source>
</evidence>
<dbReference type="VEuPathDB" id="PlasmoDB:PBANKA_1036900"/>
<keyword evidence="5" id="KW-0931">ER-Golgi transport</keyword>
<dbReference type="GO" id="GO:0009411">
    <property type="term" value="P:response to UV"/>
    <property type="evidence" value="ECO:0007669"/>
    <property type="project" value="TreeGrafter"/>
</dbReference>